<reference evidence="2" key="1">
    <citation type="submission" date="2022-11" db="EMBL/GenBank/DDBJ databases">
        <title>The characterization of three novel Bacteroidetes species and genomic analysis of their roles in tidal elemental geochemical cycles.</title>
        <authorList>
            <person name="Ma K.-J."/>
        </authorList>
    </citation>
    <scope>NUCLEOTIDE SEQUENCE</scope>
    <source>
        <strain evidence="2">M415</strain>
    </source>
</reference>
<evidence type="ECO:0000313" key="3">
    <source>
        <dbReference type="Proteomes" id="UP001207116"/>
    </source>
</evidence>
<dbReference type="Proteomes" id="UP001207116">
    <property type="component" value="Unassembled WGS sequence"/>
</dbReference>
<dbReference type="AlphaFoldDB" id="A0AAE3MMP5"/>
<keyword evidence="3" id="KW-1185">Reference proteome</keyword>
<accession>A0AAE3MMP5</accession>
<protein>
    <recommendedName>
        <fullName evidence="4">DUF3244 domain-containing protein</fullName>
    </recommendedName>
</protein>
<sequence length="121" mass="13759">MKTIVKTTGILALLFATAIATANESKVGKKAFEIERLTKKETTRPVFKKKGDKLFMNLLNLDLEKVNIKVIDSENRIVFSEVIEGELLIQKAFNFEKAFEDNYTIVVKDSEGTYREKLAVK</sequence>
<organism evidence="2 3">
    <name type="scientific">Lentiprolixibacter aurantiacus</name>
    <dbReference type="NCBI Taxonomy" id="2993939"/>
    <lineage>
        <taxon>Bacteria</taxon>
        <taxon>Pseudomonadati</taxon>
        <taxon>Bacteroidota</taxon>
        <taxon>Flavobacteriia</taxon>
        <taxon>Flavobacteriales</taxon>
        <taxon>Flavobacteriaceae</taxon>
        <taxon>Lentiprolixibacter</taxon>
    </lineage>
</organism>
<dbReference type="RefSeq" id="WP_266013806.1">
    <property type="nucleotide sequence ID" value="NZ_JAPFQP010000003.1"/>
</dbReference>
<dbReference type="EMBL" id="JAPFQP010000003">
    <property type="protein sequence ID" value="MCX2720171.1"/>
    <property type="molecule type" value="Genomic_DNA"/>
</dbReference>
<name>A0AAE3MMP5_9FLAO</name>
<comment type="caution">
    <text evidence="2">The sequence shown here is derived from an EMBL/GenBank/DDBJ whole genome shotgun (WGS) entry which is preliminary data.</text>
</comment>
<keyword evidence="1" id="KW-0732">Signal</keyword>
<feature type="chain" id="PRO_5042016149" description="DUF3244 domain-containing protein" evidence="1">
    <location>
        <begin position="23"/>
        <end position="121"/>
    </location>
</feature>
<evidence type="ECO:0000313" key="2">
    <source>
        <dbReference type="EMBL" id="MCX2720171.1"/>
    </source>
</evidence>
<feature type="signal peptide" evidence="1">
    <location>
        <begin position="1"/>
        <end position="22"/>
    </location>
</feature>
<evidence type="ECO:0008006" key="4">
    <source>
        <dbReference type="Google" id="ProtNLM"/>
    </source>
</evidence>
<evidence type="ECO:0000256" key="1">
    <source>
        <dbReference type="SAM" id="SignalP"/>
    </source>
</evidence>
<gene>
    <name evidence="2" type="ORF">OO016_11215</name>
</gene>
<proteinExistence type="predicted"/>